<protein>
    <submittedName>
        <fullName evidence="5">Bacterial pre-peptidase domain protein/Hemolysin-type calcium-binding repeat (2 copies)</fullName>
    </submittedName>
</protein>
<name>A0A0A0HI64_9RHOB</name>
<feature type="region of interest" description="Disordered" evidence="3">
    <location>
        <begin position="381"/>
        <end position="507"/>
    </location>
</feature>
<dbReference type="InterPro" id="IPR011049">
    <property type="entry name" value="Serralysin-like_metalloprot_C"/>
</dbReference>
<reference evidence="5 6" key="1">
    <citation type="submission" date="2013-01" db="EMBL/GenBank/DDBJ databases">
        <authorList>
            <person name="Fiebig A."/>
            <person name="Goeker M."/>
            <person name="Klenk H.-P.P."/>
        </authorList>
    </citation>
    <scope>NUCLEOTIDE SEQUENCE [LARGE SCALE GENOMIC DNA]</scope>
    <source>
        <strain evidence="5 6">DSM 17069</strain>
    </source>
</reference>
<dbReference type="InterPro" id="IPR018511">
    <property type="entry name" value="Hemolysin-typ_Ca-bd_CS"/>
</dbReference>
<dbReference type="AlphaFoldDB" id="A0A0A0HI64"/>
<organism evidence="5 6">
    <name type="scientific">Roseovarius mucosus DSM 17069</name>
    <dbReference type="NCBI Taxonomy" id="1288298"/>
    <lineage>
        <taxon>Bacteria</taxon>
        <taxon>Pseudomonadati</taxon>
        <taxon>Pseudomonadota</taxon>
        <taxon>Alphaproteobacteria</taxon>
        <taxon>Rhodobacterales</taxon>
        <taxon>Roseobacteraceae</taxon>
        <taxon>Roseovarius</taxon>
    </lineage>
</organism>
<evidence type="ECO:0000256" key="3">
    <source>
        <dbReference type="SAM" id="MobiDB-lite"/>
    </source>
</evidence>
<dbReference type="HOGENOM" id="CLU_510771_0_0_5"/>
<dbReference type="InterPro" id="IPR001343">
    <property type="entry name" value="Hemolysn_Ca-bd"/>
</dbReference>
<dbReference type="InterPro" id="IPR007280">
    <property type="entry name" value="Peptidase_C_arc/bac"/>
</dbReference>
<dbReference type="STRING" id="215743.ROSMUCSMR3_03604"/>
<evidence type="ECO:0000313" key="6">
    <source>
        <dbReference type="Proteomes" id="UP000030021"/>
    </source>
</evidence>
<proteinExistence type="predicted"/>
<dbReference type="EMBL" id="AONH01000016">
    <property type="protein sequence ID" value="KGM86661.1"/>
    <property type="molecule type" value="Genomic_DNA"/>
</dbReference>
<dbReference type="GO" id="GO:0005576">
    <property type="term" value="C:extracellular region"/>
    <property type="evidence" value="ECO:0007669"/>
    <property type="project" value="UniProtKB-SubCell"/>
</dbReference>
<dbReference type="SUPFAM" id="SSF51120">
    <property type="entry name" value="beta-Roll"/>
    <property type="match status" value="2"/>
</dbReference>
<dbReference type="RefSeq" id="WP_052115205.1">
    <property type="nucleotide sequence ID" value="NZ_KN293975.1"/>
</dbReference>
<evidence type="ECO:0000313" key="5">
    <source>
        <dbReference type="EMBL" id="KGM86661.1"/>
    </source>
</evidence>
<evidence type="ECO:0000256" key="1">
    <source>
        <dbReference type="ARBA" id="ARBA00004613"/>
    </source>
</evidence>
<gene>
    <name evidence="5" type="ORF">rosmuc_02954</name>
</gene>
<feature type="compositionally biased region" description="Gly residues" evidence="3">
    <location>
        <begin position="441"/>
        <end position="463"/>
    </location>
</feature>
<feature type="domain" description="Peptidase C-terminal archaeal/bacterial" evidence="4">
    <location>
        <begin position="143"/>
        <end position="204"/>
    </location>
</feature>
<dbReference type="eggNOG" id="COG2931">
    <property type="taxonomic scope" value="Bacteria"/>
</dbReference>
<evidence type="ECO:0000256" key="2">
    <source>
        <dbReference type="ARBA" id="ARBA00022525"/>
    </source>
</evidence>
<dbReference type="PATRIC" id="fig|1288298.3.peg.2967"/>
<comment type="caution">
    <text evidence="5">The sequence shown here is derived from an EMBL/GenBank/DDBJ whole genome shotgun (WGS) entry which is preliminary data.</text>
</comment>
<dbReference type="GO" id="GO:0005509">
    <property type="term" value="F:calcium ion binding"/>
    <property type="evidence" value="ECO:0007669"/>
    <property type="project" value="InterPro"/>
</dbReference>
<dbReference type="OrthoDB" id="9795675at2"/>
<feature type="region of interest" description="Disordered" evidence="3">
    <location>
        <begin position="267"/>
        <end position="333"/>
    </location>
</feature>
<dbReference type="InterPro" id="IPR050557">
    <property type="entry name" value="RTX_toxin/Mannuronan_C5-epim"/>
</dbReference>
<feature type="compositionally biased region" description="Low complexity" evidence="3">
    <location>
        <begin position="269"/>
        <end position="283"/>
    </location>
</feature>
<dbReference type="PANTHER" id="PTHR38340:SF1">
    <property type="entry name" value="S-LAYER PROTEIN"/>
    <property type="match status" value="1"/>
</dbReference>
<dbReference type="Gene3D" id="2.60.120.380">
    <property type="match status" value="1"/>
</dbReference>
<dbReference type="PANTHER" id="PTHR38340">
    <property type="entry name" value="S-LAYER PROTEIN"/>
    <property type="match status" value="1"/>
</dbReference>
<evidence type="ECO:0000259" key="4">
    <source>
        <dbReference type="Pfam" id="PF04151"/>
    </source>
</evidence>
<dbReference type="Pfam" id="PF00353">
    <property type="entry name" value="HemolysinCabind"/>
    <property type="match status" value="7"/>
</dbReference>
<accession>A0A0A0HI64</accession>
<keyword evidence="2" id="KW-0964">Secreted</keyword>
<comment type="subcellular location">
    <subcellularLocation>
        <location evidence="1">Secreted</location>
    </subcellularLocation>
</comment>
<dbReference type="PROSITE" id="PS00330">
    <property type="entry name" value="HEMOLYSIN_CALCIUM"/>
    <property type="match status" value="3"/>
</dbReference>
<sequence>MDNFTANSQTPGFLEIGGFVSGSVEDGIDWIAVNLEADTAYKFEIDMGLPFVQILSPDEVRLMNNTGDPELRSDQDNVFIYSPRETGRHFITIHATFGPMGGGLDNYVIRATVFHDEVPGDVTTHATLAPNTSIQAQMDFGNDYDWFAVELTAGEAASFELDGIAFSDLSVRDADGESLASSDARATNKYVTYIPDESGTFYVSARYAVGYDRYANFFPIPYSVTWVDAILPVTEVGTLGNDTLLGNRDDDFLNGLAGDDRLAADEGNDTLLGGDGNDTLFGQEGDDEISGESGDDRLNGSLGHDTLNGGEGHDSLSAGLGDDSITGDAGNDNIGGGLGNDTIDAGDGDDIVGGGSGNDLITGGLGDDFLSGGWDRDTLDGGDGHDTLTGASGADHLSGGAGDDIVAGASGNDRITGDAGNDRLSGSAGDDRVDGGDGADRIGGGSGRDTIIGGAGDDQVGGGKGDDSIQGGSGNDDLSGGSGADTIEGGDGNDTVNGARGDDVLSGGTGADHFEFTVAQEGETDSVLDFEDGVDHIVIRFMAIETPDVNIAPPAAEPFEMLRISDTASGAAISFNGQTVTVQGITAAQLTVDDFTFL</sequence>
<feature type="compositionally biased region" description="Basic and acidic residues" evidence="3">
    <location>
        <begin position="429"/>
        <end position="440"/>
    </location>
</feature>
<dbReference type="Proteomes" id="UP000030021">
    <property type="component" value="Unassembled WGS sequence"/>
</dbReference>
<dbReference type="PRINTS" id="PR00313">
    <property type="entry name" value="CABNDNGRPT"/>
</dbReference>
<dbReference type="Gene3D" id="2.150.10.10">
    <property type="entry name" value="Serralysin-like metalloprotease, C-terminal"/>
    <property type="match status" value="5"/>
</dbReference>
<dbReference type="Pfam" id="PF04151">
    <property type="entry name" value="PPC"/>
    <property type="match status" value="1"/>
</dbReference>